<evidence type="ECO:0000313" key="2">
    <source>
        <dbReference type="EMBL" id="MDB6259037.1"/>
    </source>
</evidence>
<gene>
    <name evidence="2" type="ORF">ODU72_10445</name>
</gene>
<dbReference type="RefSeq" id="WP_271868404.1">
    <property type="nucleotide sequence ID" value="NZ_JAOTGX010000042.1"/>
</dbReference>
<dbReference type="Proteomes" id="UP001141981">
    <property type="component" value="Unassembled WGS sequence"/>
</dbReference>
<evidence type="ECO:0000256" key="1">
    <source>
        <dbReference type="SAM" id="Phobius"/>
    </source>
</evidence>
<accession>A0A9X3W8A0</accession>
<dbReference type="AlphaFoldDB" id="A0A9X3W8A0"/>
<organism evidence="2 3">
    <name type="scientific">Lactobacillus amylovorus</name>
    <dbReference type="NCBI Taxonomy" id="1604"/>
    <lineage>
        <taxon>Bacteria</taxon>
        <taxon>Bacillati</taxon>
        <taxon>Bacillota</taxon>
        <taxon>Bacilli</taxon>
        <taxon>Lactobacillales</taxon>
        <taxon>Lactobacillaceae</taxon>
        <taxon>Lactobacillus</taxon>
    </lineage>
</organism>
<comment type="caution">
    <text evidence="2">The sequence shown here is derived from an EMBL/GenBank/DDBJ whole genome shotgun (WGS) entry which is preliminary data.</text>
</comment>
<keyword evidence="1" id="KW-0472">Membrane</keyword>
<reference evidence="2" key="1">
    <citation type="journal article" date="2022" name="Microorganisms">
        <title>Antibiotic Susceptibility, Resistance Gene Determinants and Corresponding Genomic Regions in Lactobacillus amylovorus Isolates Derived from Wild Boars and Domestic Pigs.</title>
        <authorList>
            <person name="Moravkova M."/>
            <person name="Kostovova I."/>
            <person name="Kavanova K."/>
            <person name="Pechar R."/>
            <person name="Stanek S."/>
            <person name="Brychta A."/>
            <person name="Zeman M."/>
            <person name="Kubasova T."/>
        </authorList>
    </citation>
    <scope>NUCLEOTIDE SEQUENCE</scope>
    <source>
        <strain evidence="2">M490A</strain>
    </source>
</reference>
<keyword evidence="1" id="KW-0812">Transmembrane</keyword>
<name>A0A9X3W8A0_LACAM</name>
<proteinExistence type="predicted"/>
<protein>
    <submittedName>
        <fullName evidence="2">Uncharacterized protein</fullName>
    </submittedName>
</protein>
<keyword evidence="1" id="KW-1133">Transmembrane helix</keyword>
<reference evidence="2" key="2">
    <citation type="submission" date="2022-10" db="EMBL/GenBank/DDBJ databases">
        <authorList>
            <person name="Kostovova I."/>
            <person name="Moravkova M."/>
            <person name="Pechar R."/>
        </authorList>
    </citation>
    <scope>NUCLEOTIDE SEQUENCE</scope>
    <source>
        <strain evidence="2">M490A</strain>
    </source>
</reference>
<dbReference type="EMBL" id="JAOTGY010000039">
    <property type="protein sequence ID" value="MDB6259037.1"/>
    <property type="molecule type" value="Genomic_DNA"/>
</dbReference>
<feature type="transmembrane region" description="Helical" evidence="1">
    <location>
        <begin position="21"/>
        <end position="43"/>
    </location>
</feature>
<sequence length="202" mass="23139">MKTALHKELKTKKTFSEKARYLFYAYKFEIIVFTICFGFIVFFGQSILFRSKPVLNVGVYTTENTLANGKDEPIRNKFNNLLHISNNRESVQVMSGSTKKISDEIKMQSLLSAGQIDILITNKAQFNQLNKHKNAFRVLPNKFTNQFNKSALIYQNKKVIGIKAKNIKIFQTLINSDNDILCVPTKGEHHSEAFKLLNALEN</sequence>
<evidence type="ECO:0000313" key="3">
    <source>
        <dbReference type="Proteomes" id="UP001141981"/>
    </source>
</evidence>